<evidence type="ECO:0000256" key="1">
    <source>
        <dbReference type="ARBA" id="ARBA00010817"/>
    </source>
</evidence>
<dbReference type="AlphaFoldDB" id="A0A9P4LT99"/>
<dbReference type="InterPro" id="IPR011257">
    <property type="entry name" value="DNA_glycosylase"/>
</dbReference>
<sequence length="407" mass="44194">MSLRRSARVASTTTTVTESNVTNGTSSYRKIETSTTAPKKRTRRASAASPNDQTTKPESNGEFTIPSLPATPLPKKRRPGPSESPTKPPPFTPTPSGVGLIAHAPKAFSAEESHPLESLSTLTRPASPHANNAPLSTPGGSRVVAYASSPTKPEDPSPVKKRKAKELVPPDVGTLKPPTSNIDTLLKEAEQYLISVDPKLEGLIGKHRCKIFSPEGLREVVDPFTALASSIMGQQVSGAAAASIRAKFTALFPDTHPSFPSSSQVISKELPTLRTAGLSQRKAEYISGLAEKFHSGELSAQMLVSANDEELIEKLVAVRGLGRWSVEMFACFGLKRMDVFSTGDLGVQRGMATYIGRDTSKLKNKGGKWKYMSEQEMLDLASKFSPYRSLFMWYMWRIEDVDISVMQ</sequence>
<dbReference type="PANTHER" id="PTHR43003:SF5">
    <property type="entry name" value="DNA-3-METHYLADENINE GLYCOSYLASE"/>
    <property type="match status" value="1"/>
</dbReference>
<dbReference type="Pfam" id="PF00730">
    <property type="entry name" value="HhH-GPD"/>
    <property type="match status" value="1"/>
</dbReference>
<comment type="caution">
    <text evidence="6">The sequence shown here is derived from an EMBL/GenBank/DDBJ whole genome shotgun (WGS) entry which is preliminary data.</text>
</comment>
<dbReference type="GO" id="GO:0032993">
    <property type="term" value="C:protein-DNA complex"/>
    <property type="evidence" value="ECO:0007669"/>
    <property type="project" value="TreeGrafter"/>
</dbReference>
<evidence type="ECO:0000259" key="5">
    <source>
        <dbReference type="SMART" id="SM00478"/>
    </source>
</evidence>
<dbReference type="OrthoDB" id="415889at2759"/>
<feature type="domain" description="HhH-GPD" evidence="5">
    <location>
        <begin position="232"/>
        <end position="400"/>
    </location>
</feature>
<reference evidence="6" key="1">
    <citation type="journal article" date="2020" name="Stud. Mycol.">
        <title>101 Dothideomycetes genomes: a test case for predicting lifestyles and emergence of pathogens.</title>
        <authorList>
            <person name="Haridas S."/>
            <person name="Albert R."/>
            <person name="Binder M."/>
            <person name="Bloem J."/>
            <person name="Labutti K."/>
            <person name="Salamov A."/>
            <person name="Andreopoulos B."/>
            <person name="Baker S."/>
            <person name="Barry K."/>
            <person name="Bills G."/>
            <person name="Bluhm B."/>
            <person name="Cannon C."/>
            <person name="Castanera R."/>
            <person name="Culley D."/>
            <person name="Daum C."/>
            <person name="Ezra D."/>
            <person name="Gonzalez J."/>
            <person name="Henrissat B."/>
            <person name="Kuo A."/>
            <person name="Liang C."/>
            <person name="Lipzen A."/>
            <person name="Lutzoni F."/>
            <person name="Magnuson J."/>
            <person name="Mondo S."/>
            <person name="Nolan M."/>
            <person name="Ohm R."/>
            <person name="Pangilinan J."/>
            <person name="Park H.-J."/>
            <person name="Ramirez L."/>
            <person name="Alfaro M."/>
            <person name="Sun H."/>
            <person name="Tritt A."/>
            <person name="Yoshinaga Y."/>
            <person name="Zwiers L.-H."/>
            <person name="Turgeon B."/>
            <person name="Goodwin S."/>
            <person name="Spatafora J."/>
            <person name="Crous P."/>
            <person name="Grigoriev I."/>
        </authorList>
    </citation>
    <scope>NUCLEOTIDE SEQUENCE</scope>
    <source>
        <strain evidence="6">CBS 110217</strain>
    </source>
</reference>
<dbReference type="EMBL" id="ML978157">
    <property type="protein sequence ID" value="KAF2035567.1"/>
    <property type="molecule type" value="Genomic_DNA"/>
</dbReference>
<comment type="similarity">
    <text evidence="1">Belongs to the alkylbase DNA glycosidase AlkA family.</text>
</comment>
<gene>
    <name evidence="6" type="ORF">EK21DRAFT_107088</name>
</gene>
<feature type="compositionally biased region" description="Polar residues" evidence="4">
    <location>
        <begin position="48"/>
        <end position="62"/>
    </location>
</feature>
<dbReference type="GO" id="GO:0006285">
    <property type="term" value="P:base-excision repair, AP site formation"/>
    <property type="evidence" value="ECO:0007669"/>
    <property type="project" value="TreeGrafter"/>
</dbReference>
<dbReference type="GO" id="GO:0005634">
    <property type="term" value="C:nucleus"/>
    <property type="evidence" value="ECO:0007669"/>
    <property type="project" value="TreeGrafter"/>
</dbReference>
<keyword evidence="7" id="KW-1185">Reference proteome</keyword>
<dbReference type="InterPro" id="IPR051912">
    <property type="entry name" value="Alkylbase_DNA_Glycosylase/TA"/>
</dbReference>
<name>A0A9P4LT99_9PLEO</name>
<feature type="compositionally biased region" description="Polar residues" evidence="4">
    <location>
        <begin position="118"/>
        <end position="139"/>
    </location>
</feature>
<dbReference type="FunFam" id="1.10.340.30:FF:000004">
    <property type="entry name" value="DNA-3-methyladenine glycosylase II"/>
    <property type="match status" value="1"/>
</dbReference>
<dbReference type="SUPFAM" id="SSF48150">
    <property type="entry name" value="DNA-glycosylase"/>
    <property type="match status" value="1"/>
</dbReference>
<dbReference type="PANTHER" id="PTHR43003">
    <property type="entry name" value="DNA-3-METHYLADENINE GLYCOSYLASE"/>
    <property type="match status" value="1"/>
</dbReference>
<feature type="compositionally biased region" description="Low complexity" evidence="4">
    <location>
        <begin position="8"/>
        <end position="27"/>
    </location>
</feature>
<dbReference type="Gene3D" id="1.10.1670.40">
    <property type="match status" value="1"/>
</dbReference>
<dbReference type="InterPro" id="IPR003265">
    <property type="entry name" value="HhH-GPD_domain"/>
</dbReference>
<evidence type="ECO:0000256" key="4">
    <source>
        <dbReference type="SAM" id="MobiDB-lite"/>
    </source>
</evidence>
<accession>A0A9P4LT99</accession>
<evidence type="ECO:0000256" key="3">
    <source>
        <dbReference type="ARBA" id="ARBA00023204"/>
    </source>
</evidence>
<feature type="region of interest" description="Disordered" evidence="4">
    <location>
        <begin position="1"/>
        <end position="176"/>
    </location>
</feature>
<keyword evidence="3" id="KW-0234">DNA repair</keyword>
<dbReference type="SMART" id="SM00478">
    <property type="entry name" value="ENDO3c"/>
    <property type="match status" value="1"/>
</dbReference>
<protein>
    <submittedName>
        <fullName evidence="6">DNA glycosylase</fullName>
    </submittedName>
</protein>
<dbReference type="CDD" id="cd00056">
    <property type="entry name" value="ENDO3c"/>
    <property type="match status" value="1"/>
</dbReference>
<dbReference type="Proteomes" id="UP000799777">
    <property type="component" value="Unassembled WGS sequence"/>
</dbReference>
<dbReference type="GO" id="GO:0043916">
    <property type="term" value="F:DNA-7-methylguanine glycosylase activity"/>
    <property type="evidence" value="ECO:0007669"/>
    <property type="project" value="TreeGrafter"/>
</dbReference>
<evidence type="ECO:0000313" key="7">
    <source>
        <dbReference type="Proteomes" id="UP000799777"/>
    </source>
</evidence>
<proteinExistence type="inferred from homology"/>
<evidence type="ECO:0000313" key="6">
    <source>
        <dbReference type="EMBL" id="KAF2035567.1"/>
    </source>
</evidence>
<evidence type="ECO:0000256" key="2">
    <source>
        <dbReference type="ARBA" id="ARBA00022763"/>
    </source>
</evidence>
<dbReference type="GO" id="GO:0032131">
    <property type="term" value="F:alkylated DNA binding"/>
    <property type="evidence" value="ECO:0007669"/>
    <property type="project" value="TreeGrafter"/>
</dbReference>
<organism evidence="6 7">
    <name type="scientific">Setomelanomma holmii</name>
    <dbReference type="NCBI Taxonomy" id="210430"/>
    <lineage>
        <taxon>Eukaryota</taxon>
        <taxon>Fungi</taxon>
        <taxon>Dikarya</taxon>
        <taxon>Ascomycota</taxon>
        <taxon>Pezizomycotina</taxon>
        <taxon>Dothideomycetes</taxon>
        <taxon>Pleosporomycetidae</taxon>
        <taxon>Pleosporales</taxon>
        <taxon>Pleosporineae</taxon>
        <taxon>Phaeosphaeriaceae</taxon>
        <taxon>Setomelanomma</taxon>
    </lineage>
</organism>
<keyword evidence="2" id="KW-0227">DNA damage</keyword>
<dbReference type="GO" id="GO:0006307">
    <property type="term" value="P:DNA alkylation repair"/>
    <property type="evidence" value="ECO:0007669"/>
    <property type="project" value="TreeGrafter"/>
</dbReference>
<dbReference type="GO" id="GO:0008725">
    <property type="term" value="F:DNA-3-methyladenine glycosylase activity"/>
    <property type="evidence" value="ECO:0007669"/>
    <property type="project" value="TreeGrafter"/>
</dbReference>
<dbReference type="Gene3D" id="1.10.340.30">
    <property type="entry name" value="Hypothetical protein, domain 2"/>
    <property type="match status" value="1"/>
</dbReference>